<dbReference type="SMART" id="SM00347">
    <property type="entry name" value="HTH_MARR"/>
    <property type="match status" value="1"/>
</dbReference>
<dbReference type="Pfam" id="PF01047">
    <property type="entry name" value="MarR"/>
    <property type="match status" value="1"/>
</dbReference>
<organism evidence="2 3">
    <name type="scientific">Rubrivirga marina</name>
    <dbReference type="NCBI Taxonomy" id="1196024"/>
    <lineage>
        <taxon>Bacteria</taxon>
        <taxon>Pseudomonadati</taxon>
        <taxon>Rhodothermota</taxon>
        <taxon>Rhodothermia</taxon>
        <taxon>Rhodothermales</taxon>
        <taxon>Rubricoccaceae</taxon>
        <taxon>Rubrivirga</taxon>
    </lineage>
</organism>
<name>A0A271IZL9_9BACT</name>
<dbReference type="EMBL" id="MQWD01000001">
    <property type="protein sequence ID" value="PAP76663.1"/>
    <property type="molecule type" value="Genomic_DNA"/>
</dbReference>
<reference evidence="2 3" key="1">
    <citation type="submission" date="2016-11" db="EMBL/GenBank/DDBJ databases">
        <title>Study of marine rhodopsin-containing bacteria.</title>
        <authorList>
            <person name="Yoshizawa S."/>
            <person name="Kumagai Y."/>
            <person name="Kogure K."/>
        </authorList>
    </citation>
    <scope>NUCLEOTIDE SEQUENCE [LARGE SCALE GENOMIC DNA]</scope>
    <source>
        <strain evidence="2 3">SAORIC-28</strain>
    </source>
</reference>
<gene>
    <name evidence="2" type="ORF">BSZ37_09515</name>
</gene>
<dbReference type="GO" id="GO:0003700">
    <property type="term" value="F:DNA-binding transcription factor activity"/>
    <property type="evidence" value="ECO:0007669"/>
    <property type="project" value="InterPro"/>
</dbReference>
<dbReference type="OrthoDB" id="327696at2"/>
<dbReference type="Proteomes" id="UP000216339">
    <property type="component" value="Unassembled WGS sequence"/>
</dbReference>
<comment type="caution">
    <text evidence="2">The sequence shown here is derived from an EMBL/GenBank/DDBJ whole genome shotgun (WGS) entry which is preliminary data.</text>
</comment>
<dbReference type="PANTHER" id="PTHR33164">
    <property type="entry name" value="TRANSCRIPTIONAL REGULATOR, MARR FAMILY"/>
    <property type="match status" value="1"/>
</dbReference>
<feature type="domain" description="HTH marR-type" evidence="1">
    <location>
        <begin position="5"/>
        <end position="142"/>
    </location>
</feature>
<dbReference type="PANTHER" id="PTHR33164:SF57">
    <property type="entry name" value="MARR-FAMILY TRANSCRIPTIONAL REGULATOR"/>
    <property type="match status" value="1"/>
</dbReference>
<dbReference type="GO" id="GO:0006950">
    <property type="term" value="P:response to stress"/>
    <property type="evidence" value="ECO:0007669"/>
    <property type="project" value="TreeGrafter"/>
</dbReference>
<dbReference type="PROSITE" id="PS50995">
    <property type="entry name" value="HTH_MARR_2"/>
    <property type="match status" value="1"/>
</dbReference>
<proteinExistence type="predicted"/>
<sequence length="148" mass="15843">MPDPTPDQLHAFAASLRTLSVLFARVAAEQSAAHGTFGKQELRALDVLGVRGPSRMGELAEHLGVGQSAVTPLVDRLVEAGTVRRRQSEADRRVWLVELTDDGEGVFQAESAAYERVAAAMLDPLTEADREALLGLLARVGEAVEAKV</sequence>
<dbReference type="InterPro" id="IPR039422">
    <property type="entry name" value="MarR/SlyA-like"/>
</dbReference>
<keyword evidence="3" id="KW-1185">Reference proteome</keyword>
<dbReference type="Gene3D" id="1.10.10.10">
    <property type="entry name" value="Winged helix-like DNA-binding domain superfamily/Winged helix DNA-binding domain"/>
    <property type="match status" value="1"/>
</dbReference>
<accession>A0A271IZL9</accession>
<evidence type="ECO:0000313" key="2">
    <source>
        <dbReference type="EMBL" id="PAP76663.1"/>
    </source>
</evidence>
<dbReference type="InterPro" id="IPR000835">
    <property type="entry name" value="HTH_MarR-typ"/>
</dbReference>
<evidence type="ECO:0000313" key="3">
    <source>
        <dbReference type="Proteomes" id="UP000216339"/>
    </source>
</evidence>
<dbReference type="InterPro" id="IPR036390">
    <property type="entry name" value="WH_DNA-bd_sf"/>
</dbReference>
<dbReference type="RefSeq" id="WP_095510323.1">
    <property type="nucleotide sequence ID" value="NZ_MQWD01000001.1"/>
</dbReference>
<protein>
    <recommendedName>
        <fullName evidence="1">HTH marR-type domain-containing protein</fullName>
    </recommendedName>
</protein>
<dbReference type="AlphaFoldDB" id="A0A271IZL9"/>
<dbReference type="SUPFAM" id="SSF46785">
    <property type="entry name" value="Winged helix' DNA-binding domain"/>
    <property type="match status" value="1"/>
</dbReference>
<evidence type="ECO:0000259" key="1">
    <source>
        <dbReference type="PROSITE" id="PS50995"/>
    </source>
</evidence>
<dbReference type="InterPro" id="IPR036388">
    <property type="entry name" value="WH-like_DNA-bd_sf"/>
</dbReference>
<dbReference type="PRINTS" id="PR00598">
    <property type="entry name" value="HTHMARR"/>
</dbReference>